<evidence type="ECO:0000259" key="1">
    <source>
        <dbReference type="Pfam" id="PF01370"/>
    </source>
</evidence>
<sequence length="337" mass="35929">MEMNVLVTGATGFLGGKLARGLLEDGHEVTGTGRGEQAGRRLERDGIRFVRAELNDAESMIRTMSAGFDVVLHCGAHSAAWGSRGEFESANVRGTANVAEACLLGEVPRLVHVSTPSVYFGAGSRTGVRETDPLPARQSGFYAHTKLLAEREVERAARKGLGTIILRPRALYGPGDRTILPRLIEANARTGVPFIGGGRALIDLTYVDDAVRALKLAALAPPETLGGVYNVSGGSPVRFADAAELLFAKLGRPLRVKRLPYAAAYAAASVMELAARLRPSGGEPMLTRPLVGMLGSSQTLDIGAAKEKLGYKPLVGLEEGLDRFVEWWKEQEGGKAR</sequence>
<dbReference type="EMBL" id="JAAFGS010000004">
    <property type="protein sequence ID" value="NGZ76302.1"/>
    <property type="molecule type" value="Genomic_DNA"/>
</dbReference>
<dbReference type="SUPFAM" id="SSF51735">
    <property type="entry name" value="NAD(P)-binding Rossmann-fold domains"/>
    <property type="match status" value="1"/>
</dbReference>
<dbReference type="PANTHER" id="PTHR43245">
    <property type="entry name" value="BIFUNCTIONAL POLYMYXIN RESISTANCE PROTEIN ARNA"/>
    <property type="match status" value="1"/>
</dbReference>
<dbReference type="InterPro" id="IPR001509">
    <property type="entry name" value="Epimerase_deHydtase"/>
</dbReference>
<dbReference type="PANTHER" id="PTHR43245:SF24">
    <property type="entry name" value="DEHYDROGENASE"/>
    <property type="match status" value="1"/>
</dbReference>
<dbReference type="InterPro" id="IPR036291">
    <property type="entry name" value="NAD(P)-bd_dom_sf"/>
</dbReference>
<protein>
    <submittedName>
        <fullName evidence="2">NAD(P)-dependent oxidoreductase</fullName>
    </submittedName>
</protein>
<dbReference type="Gene3D" id="3.40.50.720">
    <property type="entry name" value="NAD(P)-binding Rossmann-like Domain"/>
    <property type="match status" value="1"/>
</dbReference>
<accession>A0ABX0FDG5</accession>
<proteinExistence type="predicted"/>
<feature type="domain" description="NAD-dependent epimerase/dehydratase" evidence="1">
    <location>
        <begin position="5"/>
        <end position="231"/>
    </location>
</feature>
<dbReference type="InterPro" id="IPR050177">
    <property type="entry name" value="Lipid_A_modif_metabolic_enz"/>
</dbReference>
<organism evidence="2 3">
    <name type="scientific">Saccharibacillus alkalitolerans</name>
    <dbReference type="NCBI Taxonomy" id="2705290"/>
    <lineage>
        <taxon>Bacteria</taxon>
        <taxon>Bacillati</taxon>
        <taxon>Bacillota</taxon>
        <taxon>Bacilli</taxon>
        <taxon>Bacillales</taxon>
        <taxon>Paenibacillaceae</taxon>
        <taxon>Saccharibacillus</taxon>
    </lineage>
</organism>
<comment type="caution">
    <text evidence="2">The sequence shown here is derived from an EMBL/GenBank/DDBJ whole genome shotgun (WGS) entry which is preliminary data.</text>
</comment>
<dbReference type="Pfam" id="PF01370">
    <property type="entry name" value="Epimerase"/>
    <property type="match status" value="1"/>
</dbReference>
<name>A0ABX0FDG5_9BACL</name>
<dbReference type="Proteomes" id="UP000800303">
    <property type="component" value="Unassembled WGS sequence"/>
</dbReference>
<gene>
    <name evidence="2" type="ORF">GYN08_13310</name>
</gene>
<evidence type="ECO:0000313" key="2">
    <source>
        <dbReference type="EMBL" id="NGZ76302.1"/>
    </source>
</evidence>
<reference evidence="2 3" key="1">
    <citation type="submission" date="2020-01" db="EMBL/GenBank/DDBJ databases">
        <title>Polyphasic characterisation and genomic insights into a novel alkali tolerant bacterium VR-M41.</title>
        <authorList>
            <person name="Vemuluri V.R."/>
        </authorList>
    </citation>
    <scope>NUCLEOTIDE SEQUENCE [LARGE SCALE GENOMIC DNA]</scope>
    <source>
        <strain evidence="2 3">VR-M41</strain>
    </source>
</reference>
<evidence type="ECO:0000313" key="3">
    <source>
        <dbReference type="Proteomes" id="UP000800303"/>
    </source>
</evidence>
<keyword evidence="3" id="KW-1185">Reference proteome</keyword>